<keyword evidence="3" id="KW-0812">Transmembrane</keyword>
<evidence type="ECO:0000256" key="1">
    <source>
        <dbReference type="SAM" id="Coils"/>
    </source>
</evidence>
<sequence>FNSKEEPSVTSCKTNFENSTITDTYIPTIVCSHEEKEDLETSNQNVRDVNREHEEHNEKELELMIKQRLIRSTASGDEKNRFLTDPVNFPNKAEGLKKKHDEVYTDFFKRTLSPGSSAESSLKGDFHCNEKDSSGNECSRQPSEEITSDKRELRPSLGNTSGDEFMQLHISNREALDDNANPAQARGRVQISCPSSDQLMAGDLIKKQEGGAEKIKIKDWEGSRRDFHLEESIAKGPSKKDYGNGMNEKEEQRIYLGNNEKQSKHFQSVFHDQEKTSHSEISVKGVGASSNELSVLPSQDSTTPEQTIRADSIHSPRRNPSWEAAVLTTPGRALSTTKGTTLGGQVCSSKNGNVSRNDYLFQVEEETLDWINPEDHNKNTQEKQCWSFLESQAKAKENKKNITEKTKGQADCEDMWEKRNNTRSLKATPTEELFTCQETVSCELSSLADHGITAKAEAATAYIIKTTSENTLESMSAREKAIIAKLPQETARSDRPMEVKETVFDPHEGRNDDSHYTLCQGDTVGVIYDNVFEKESCLGICNVHIDETEKEEAISMCNPGKTLDRKKHGIGNRTSVEGSLQVITGNQKAASKPDLHLGVLPTDEKIFPENRDHGQVQELSKEMDIDAVIRSALNSDINRASQKGSHISNHHNKTSVSSYEQAIAIESTITSTTLQSIPARSEYNYNPTSEIHSIEKYPHPGSIPEEISTSSGIVTSGSRRERCVGQILQRGEGNVGKSLGPTILISEATENMEEERYKNEGLINFRQSLCFSGDKEPESSISANLPAQESQAQSSESLLLKYTNSKIPYILLFLIFLVTIYQYDLMIGLAFYLFSLYWLSWEGRRQKESVKKK</sequence>
<feature type="compositionally biased region" description="Basic and acidic residues" evidence="2">
    <location>
        <begin position="122"/>
        <end position="134"/>
    </location>
</feature>
<dbReference type="AlphaFoldDB" id="A0A8B7QM49"/>
<gene>
    <name evidence="5" type="primary">LOC109377326</name>
</gene>
<feature type="coiled-coil region" evidence="1">
    <location>
        <begin position="32"/>
        <end position="59"/>
    </location>
</feature>
<organism evidence="4 5">
    <name type="scientific">Hipposideros armiger</name>
    <name type="common">Great Himalayan leaf-nosed bat</name>
    <dbReference type="NCBI Taxonomy" id="186990"/>
    <lineage>
        <taxon>Eukaryota</taxon>
        <taxon>Metazoa</taxon>
        <taxon>Chordata</taxon>
        <taxon>Craniata</taxon>
        <taxon>Vertebrata</taxon>
        <taxon>Euteleostomi</taxon>
        <taxon>Mammalia</taxon>
        <taxon>Eutheria</taxon>
        <taxon>Laurasiatheria</taxon>
        <taxon>Chiroptera</taxon>
        <taxon>Yinpterochiroptera</taxon>
        <taxon>Rhinolophoidea</taxon>
        <taxon>Hipposideridae</taxon>
        <taxon>Hipposideros</taxon>
    </lineage>
</organism>
<keyword evidence="3" id="KW-0472">Membrane</keyword>
<dbReference type="OrthoDB" id="1881at2759"/>
<dbReference type="KEGG" id="hai:109377326"/>
<feature type="region of interest" description="Disordered" evidence="2">
    <location>
        <begin position="112"/>
        <end position="163"/>
    </location>
</feature>
<dbReference type="GeneID" id="109377326"/>
<keyword evidence="1" id="KW-0175">Coiled coil</keyword>
<feature type="non-terminal residue" evidence="5">
    <location>
        <position position="1"/>
    </location>
</feature>
<feature type="compositionally biased region" description="Polar residues" evidence="2">
    <location>
        <begin position="291"/>
        <end position="306"/>
    </location>
</feature>
<protein>
    <submittedName>
        <fullName evidence="5">Protein phosphatase 1 regulatory subunit 3A-like</fullName>
    </submittedName>
</protein>
<feature type="transmembrane region" description="Helical" evidence="3">
    <location>
        <begin position="809"/>
        <end position="839"/>
    </location>
</feature>
<name>A0A8B7QM49_HIPAR</name>
<proteinExistence type="predicted"/>
<evidence type="ECO:0000256" key="2">
    <source>
        <dbReference type="SAM" id="MobiDB-lite"/>
    </source>
</evidence>
<feature type="compositionally biased region" description="Polar residues" evidence="2">
    <location>
        <begin position="135"/>
        <end position="145"/>
    </location>
</feature>
<dbReference type="Proteomes" id="UP000694851">
    <property type="component" value="Unplaced"/>
</dbReference>
<dbReference type="RefSeq" id="XP_019489195.1">
    <property type="nucleotide sequence ID" value="XM_019633650.1"/>
</dbReference>
<evidence type="ECO:0000313" key="4">
    <source>
        <dbReference type="Proteomes" id="UP000694851"/>
    </source>
</evidence>
<keyword evidence="3" id="KW-1133">Transmembrane helix</keyword>
<evidence type="ECO:0000256" key="3">
    <source>
        <dbReference type="SAM" id="Phobius"/>
    </source>
</evidence>
<keyword evidence="4" id="KW-1185">Reference proteome</keyword>
<feature type="region of interest" description="Disordered" evidence="2">
    <location>
        <begin position="291"/>
        <end position="316"/>
    </location>
</feature>
<evidence type="ECO:0000313" key="5">
    <source>
        <dbReference type="RefSeq" id="XP_019489195.1"/>
    </source>
</evidence>
<accession>A0A8B7QM49</accession>
<reference evidence="5" key="1">
    <citation type="submission" date="2025-08" db="UniProtKB">
        <authorList>
            <consortium name="RefSeq"/>
        </authorList>
    </citation>
    <scope>IDENTIFICATION</scope>
    <source>
        <tissue evidence="5">Muscle</tissue>
    </source>
</reference>